<dbReference type="Proteomes" id="UP000663864">
    <property type="component" value="Unassembled WGS sequence"/>
</dbReference>
<evidence type="ECO:0000313" key="1">
    <source>
        <dbReference type="EMBL" id="CAF1398837.1"/>
    </source>
</evidence>
<protein>
    <submittedName>
        <fullName evidence="2">Uncharacterized protein</fullName>
    </submittedName>
</protein>
<dbReference type="Proteomes" id="UP000663823">
    <property type="component" value="Unassembled WGS sequence"/>
</dbReference>
<reference evidence="2" key="1">
    <citation type="submission" date="2021-02" db="EMBL/GenBank/DDBJ databases">
        <authorList>
            <person name="Nowell W R."/>
        </authorList>
    </citation>
    <scope>NUCLEOTIDE SEQUENCE</scope>
</reference>
<evidence type="ECO:0000313" key="5">
    <source>
        <dbReference type="EMBL" id="CAF4174445.1"/>
    </source>
</evidence>
<dbReference type="AlphaFoldDB" id="A0A815TAD0"/>
<dbReference type="Proteomes" id="UP000663889">
    <property type="component" value="Unassembled WGS sequence"/>
</dbReference>
<dbReference type="EMBL" id="CAJOBE010006162">
    <property type="protein sequence ID" value="CAF3998381.1"/>
    <property type="molecule type" value="Genomic_DNA"/>
</dbReference>
<dbReference type="Proteomes" id="UP000663836">
    <property type="component" value="Unassembled WGS sequence"/>
</dbReference>
<evidence type="ECO:0000313" key="2">
    <source>
        <dbReference type="EMBL" id="CAF1503773.1"/>
    </source>
</evidence>
<sequence length="71" mass="8200">MAPPDFTGSSLAISDQYQVTSAPCLTPTNITSDDNDDDDDDDGFRFRDFFDDDCFLYDLLRRCDRDGNYRR</sequence>
<evidence type="ECO:0000313" key="4">
    <source>
        <dbReference type="EMBL" id="CAF4022313.1"/>
    </source>
</evidence>
<organism evidence="2 6">
    <name type="scientific">Rotaria sordida</name>
    <dbReference type="NCBI Taxonomy" id="392033"/>
    <lineage>
        <taxon>Eukaryota</taxon>
        <taxon>Metazoa</taxon>
        <taxon>Spiralia</taxon>
        <taxon>Gnathifera</taxon>
        <taxon>Rotifera</taxon>
        <taxon>Eurotatoria</taxon>
        <taxon>Bdelloidea</taxon>
        <taxon>Philodinida</taxon>
        <taxon>Philodinidae</taxon>
        <taxon>Rotaria</taxon>
    </lineage>
</organism>
<dbReference type="EMBL" id="CAJNOU010003586">
    <property type="protein sequence ID" value="CAF1398837.1"/>
    <property type="molecule type" value="Genomic_DNA"/>
</dbReference>
<dbReference type="EMBL" id="CAJNOT010007249">
    <property type="protein sequence ID" value="CAF1503773.1"/>
    <property type="molecule type" value="Genomic_DNA"/>
</dbReference>
<evidence type="ECO:0000313" key="3">
    <source>
        <dbReference type="EMBL" id="CAF3998381.1"/>
    </source>
</evidence>
<evidence type="ECO:0000313" key="6">
    <source>
        <dbReference type="Proteomes" id="UP000663864"/>
    </source>
</evidence>
<dbReference type="EMBL" id="CAJOAX010007953">
    <property type="protein sequence ID" value="CAF4022313.1"/>
    <property type="molecule type" value="Genomic_DNA"/>
</dbReference>
<name>A0A815TAD0_9BILA</name>
<proteinExistence type="predicted"/>
<gene>
    <name evidence="3" type="ORF">FNK824_LOCUS25795</name>
    <name evidence="5" type="ORF">JBS370_LOCUS35181</name>
    <name evidence="4" type="ORF">OTI717_LOCUS30169</name>
    <name evidence="1" type="ORF">SEV965_LOCUS31333</name>
    <name evidence="2" type="ORF">ZHD862_LOCUS37570</name>
</gene>
<dbReference type="EMBL" id="CAJOBD010011933">
    <property type="protein sequence ID" value="CAF4174445.1"/>
    <property type="molecule type" value="Genomic_DNA"/>
</dbReference>
<accession>A0A815TAD0</accession>
<comment type="caution">
    <text evidence="2">The sequence shown here is derived from an EMBL/GenBank/DDBJ whole genome shotgun (WGS) entry which is preliminary data.</text>
</comment>
<dbReference type="Proteomes" id="UP000663874">
    <property type="component" value="Unassembled WGS sequence"/>
</dbReference>